<protein>
    <submittedName>
        <fullName evidence="7">GMC oxidoreductase</fullName>
    </submittedName>
</protein>
<dbReference type="PROSITE" id="PS00518">
    <property type="entry name" value="ZF_RING_1"/>
    <property type="match status" value="1"/>
</dbReference>
<feature type="compositionally biased region" description="Low complexity" evidence="5">
    <location>
        <begin position="559"/>
        <end position="569"/>
    </location>
</feature>
<evidence type="ECO:0000313" key="7">
    <source>
        <dbReference type="EMBL" id="GEM11270.1"/>
    </source>
</evidence>
<feature type="compositionally biased region" description="Low complexity" evidence="5">
    <location>
        <begin position="70"/>
        <end position="91"/>
    </location>
</feature>
<feature type="compositionally biased region" description="Basic and acidic residues" evidence="5">
    <location>
        <begin position="409"/>
        <end position="418"/>
    </location>
</feature>
<accession>A0A511KLL8</accession>
<dbReference type="GO" id="GO:0008270">
    <property type="term" value="F:zinc ion binding"/>
    <property type="evidence" value="ECO:0007669"/>
    <property type="project" value="UniProtKB-KW"/>
</dbReference>
<dbReference type="PROSITE" id="PS50089">
    <property type="entry name" value="ZF_RING_2"/>
    <property type="match status" value="1"/>
</dbReference>
<comment type="caution">
    <text evidence="7">The sequence shown here is derived from an EMBL/GenBank/DDBJ whole genome shotgun (WGS) entry which is preliminary data.</text>
</comment>
<keyword evidence="2 4" id="KW-0863">Zinc-finger</keyword>
<dbReference type="OrthoDB" id="2507647at2759"/>
<keyword evidence="3" id="KW-0862">Zinc</keyword>
<proteinExistence type="predicted"/>
<dbReference type="Proteomes" id="UP000321518">
    <property type="component" value="Unassembled WGS sequence"/>
</dbReference>
<dbReference type="EMBL" id="BJWK01000014">
    <property type="protein sequence ID" value="GEM11270.1"/>
    <property type="molecule type" value="Genomic_DNA"/>
</dbReference>
<dbReference type="CDD" id="cd16449">
    <property type="entry name" value="RING-HC"/>
    <property type="match status" value="1"/>
</dbReference>
<evidence type="ECO:0000256" key="5">
    <source>
        <dbReference type="SAM" id="MobiDB-lite"/>
    </source>
</evidence>
<gene>
    <name evidence="7" type="ORF">Rt10032_c14g5287</name>
</gene>
<feature type="region of interest" description="Disordered" evidence="5">
    <location>
        <begin position="48"/>
        <end position="115"/>
    </location>
</feature>
<dbReference type="Pfam" id="PF14634">
    <property type="entry name" value="zf-RING_5"/>
    <property type="match status" value="1"/>
</dbReference>
<reference evidence="7 8" key="1">
    <citation type="submission" date="2019-07" db="EMBL/GenBank/DDBJ databases">
        <title>Rhodotorula toruloides NBRC10032 genome sequencing.</title>
        <authorList>
            <person name="Shida Y."/>
            <person name="Takaku H."/>
            <person name="Ogasawara W."/>
            <person name="Mori K."/>
        </authorList>
    </citation>
    <scope>NUCLEOTIDE SEQUENCE [LARGE SCALE GENOMIC DNA]</scope>
    <source>
        <strain evidence="7 8">NBRC10032</strain>
    </source>
</reference>
<feature type="compositionally biased region" description="Acidic residues" evidence="5">
    <location>
        <begin position="518"/>
        <end position="530"/>
    </location>
</feature>
<evidence type="ECO:0000256" key="4">
    <source>
        <dbReference type="PROSITE-ProRule" id="PRU00175"/>
    </source>
</evidence>
<evidence type="ECO:0000256" key="2">
    <source>
        <dbReference type="ARBA" id="ARBA00022771"/>
    </source>
</evidence>
<sequence>MSWRRFLELIILRSGPAGPADPPSPAADAPSYLASLGNYISPFLRRRTSSSSYMPSPPPAADQPALGPLTASTSANAAASTSGAGPSTSTALNGAPAPARGAPTLRAIGTPASDHDVIDLTTSSPPARHRHLVPAVRASGLAFPGAPVPSNAGASTSTAAGPSNGPRPLRRARRPVVYVSDDDDTDDVDYRPRSQLPRTAADTDDDSEIEIVSERAAEPVLHRIHSPPPYIVPPNATATTSVAGRGRGAQLRRSTRVAQTGNHVDEDDADASAARRLAAEYAAEGGVPGDYLAAQARAMDQARAGPPAGLAGRGFGGIFSPGLGGGGGAGNDPFGGILDRQRLIALLGGGLGGFWGGGQFGGFGVNGLYGPPAAQINGGWGGAAKVRAASKKYGVRMSHPRPVEKGFSRDIIEPRDPDTVEPPAKRVKGKGKAKAPLEEMQPVCASCLDPLLLGGEGDKKVFALSCGHVVCAKCLGEAKARCQEIREREKGAWVMDVDESDGGGGKGKGKARDPLLLSDDDDDLYGDGETDFCLSDHVPPTRSSKSSSKRSSKKDKGNGKATASSTSSKLKGKGKSRADGTGIEELWTTCPVSTCDGAETDLLATEGWSRPYELFA</sequence>
<feature type="domain" description="RING-type" evidence="6">
    <location>
        <begin position="444"/>
        <end position="486"/>
    </location>
</feature>
<evidence type="ECO:0000256" key="3">
    <source>
        <dbReference type="ARBA" id="ARBA00022833"/>
    </source>
</evidence>
<name>A0A511KLL8_RHOTO</name>
<dbReference type="InterPro" id="IPR017907">
    <property type="entry name" value="Znf_RING_CS"/>
</dbReference>
<feature type="region of interest" description="Disordered" evidence="5">
    <location>
        <begin position="493"/>
        <end position="583"/>
    </location>
</feature>
<organism evidence="7 8">
    <name type="scientific">Rhodotorula toruloides</name>
    <name type="common">Yeast</name>
    <name type="synonym">Rhodosporidium toruloides</name>
    <dbReference type="NCBI Taxonomy" id="5286"/>
    <lineage>
        <taxon>Eukaryota</taxon>
        <taxon>Fungi</taxon>
        <taxon>Dikarya</taxon>
        <taxon>Basidiomycota</taxon>
        <taxon>Pucciniomycotina</taxon>
        <taxon>Microbotryomycetes</taxon>
        <taxon>Sporidiobolales</taxon>
        <taxon>Sporidiobolaceae</taxon>
        <taxon>Rhodotorula</taxon>
    </lineage>
</organism>
<evidence type="ECO:0000259" key="6">
    <source>
        <dbReference type="PROSITE" id="PS50089"/>
    </source>
</evidence>
<dbReference type="AlphaFoldDB" id="A0A511KLL8"/>
<feature type="region of interest" description="Disordered" evidence="5">
    <location>
        <begin position="409"/>
        <end position="433"/>
    </location>
</feature>
<keyword evidence="1" id="KW-0479">Metal-binding</keyword>
<evidence type="ECO:0000256" key="1">
    <source>
        <dbReference type="ARBA" id="ARBA00022723"/>
    </source>
</evidence>
<evidence type="ECO:0000313" key="8">
    <source>
        <dbReference type="Proteomes" id="UP000321518"/>
    </source>
</evidence>
<feature type="compositionally biased region" description="Low complexity" evidence="5">
    <location>
        <begin position="149"/>
        <end position="167"/>
    </location>
</feature>
<dbReference type="InterPro" id="IPR001841">
    <property type="entry name" value="Znf_RING"/>
</dbReference>
<feature type="region of interest" description="Disordered" evidence="5">
    <location>
        <begin position="147"/>
        <end position="207"/>
    </location>
</feature>